<dbReference type="EnsemblMetazoa" id="tetur03g02680.1">
    <property type="protein sequence ID" value="tetur03g02680.1"/>
    <property type="gene ID" value="tetur03g02680"/>
</dbReference>
<feature type="transmembrane region" description="Helical" evidence="5">
    <location>
        <begin position="425"/>
        <end position="445"/>
    </location>
</feature>
<dbReference type="HOGENOM" id="CLU_028365_0_0_1"/>
<feature type="transmembrane region" description="Helical" evidence="5">
    <location>
        <begin position="518"/>
        <end position="538"/>
    </location>
</feature>
<evidence type="ECO:0000256" key="2">
    <source>
        <dbReference type="ARBA" id="ARBA00022692"/>
    </source>
</evidence>
<feature type="transmembrane region" description="Helical" evidence="5">
    <location>
        <begin position="84"/>
        <end position="103"/>
    </location>
</feature>
<organism evidence="6 7">
    <name type="scientific">Tetranychus urticae</name>
    <name type="common">Two-spotted spider mite</name>
    <dbReference type="NCBI Taxonomy" id="32264"/>
    <lineage>
        <taxon>Eukaryota</taxon>
        <taxon>Metazoa</taxon>
        <taxon>Ecdysozoa</taxon>
        <taxon>Arthropoda</taxon>
        <taxon>Chelicerata</taxon>
        <taxon>Arachnida</taxon>
        <taxon>Acari</taxon>
        <taxon>Acariformes</taxon>
        <taxon>Trombidiformes</taxon>
        <taxon>Prostigmata</taxon>
        <taxon>Eleutherengona</taxon>
        <taxon>Raphignathae</taxon>
        <taxon>Tetranychoidea</taxon>
        <taxon>Tetranychidae</taxon>
        <taxon>Tetranychus</taxon>
    </lineage>
</organism>
<feature type="transmembrane region" description="Helical" evidence="5">
    <location>
        <begin position="393"/>
        <end position="413"/>
    </location>
</feature>
<sequence length="870" mass="96958">MAKITSKEVWEIVKLLRIDVFFFLATLSTSLPGIALNQLMQDKFCINTYPVNESVCLNLEAAGPEYDTVRNDVLKDTTTLKMNITLMTTIPAMILSLILGFWIDKYPGHLRYLLGSASLANICQNIMTIHQCLHFEMGADSLLWTNLVPVFTGSGIIISIGTFTYATRKTPAKFRAVRFMILEICIFASMPVASLVGGGVLAAKPWFPNQHRNYIGVYIISSVIAVIAAVWVMLLLYDAADDEVKTAESHPKDDASSPDNKESKKKTVKQIIYDIIKPDNILHSSRTVFKKRPNNAQWYLISTIVVSIIANIGYTGEQHIGYQFTQKVYHFSAEQIGYYGAILVIFPALGTLIGPPLFINVMHLHDTSLAIIGIVSIMTAFLAKGFILSPIAYFFTLFGSFAAVIPLADRSIISRMIHKDEIGQVYAFSSAIGGFSPTIASVFYSKVFTATLDYNPGLVYIIAGLLFTFPLANAIVLNIKKMKWDLVLIAEKEKETQENKVELTPLVWEFAKLLRIDVFFFLATLSTSLPGIALNQLMQDKFCINKYPVNESVCLNLETAEAEYDTIKNGVLIDITTLKMHVTLMTTIPAIILSFILGYWMDKYPGHLRYLLGSASLKLTRYYGRIWFQCSLEAESMPVASLLGESVLASKPWFPNQLRNYIGVYIISSVIAIITAIWVMLMLYDAVDEEVETAESQANGDASSAENNESKKKTVKQIIYDIIKPDNILHSSRTVFKRRPNNQTFVIPVNILFIILCYTVIIFPALGVLIGPPLFIHKMHLHDTALAMIGIVSIMTVYLAKGFILSPVSYFFVIFGSFAGVIFVADRSIISRMIHKDEIGQVYAFSSVIGGFVPTLSSVFYSKVFSATLN</sequence>
<dbReference type="Gene3D" id="1.20.1250.20">
    <property type="entry name" value="MFS general substrate transporter like domains"/>
    <property type="match status" value="2"/>
</dbReference>
<dbReference type="Pfam" id="PF07690">
    <property type="entry name" value="MFS_1"/>
    <property type="match status" value="1"/>
</dbReference>
<keyword evidence="3 5" id="KW-1133">Transmembrane helix</keyword>
<feature type="transmembrane region" description="Helical" evidence="5">
    <location>
        <begin position="369"/>
        <end position="387"/>
    </location>
</feature>
<dbReference type="AlphaFoldDB" id="T1JZ49"/>
<evidence type="ECO:0000313" key="6">
    <source>
        <dbReference type="EnsemblMetazoa" id="tetur03g02680.1"/>
    </source>
</evidence>
<accession>T1JZ49</accession>
<feature type="transmembrane region" description="Helical" evidence="5">
    <location>
        <begin position="296"/>
        <end position="316"/>
    </location>
</feature>
<reference evidence="7" key="1">
    <citation type="submission" date="2011-08" db="EMBL/GenBank/DDBJ databases">
        <authorList>
            <person name="Rombauts S."/>
        </authorList>
    </citation>
    <scope>NUCLEOTIDE SEQUENCE</scope>
    <source>
        <strain evidence="7">London</strain>
    </source>
</reference>
<evidence type="ECO:0000256" key="4">
    <source>
        <dbReference type="ARBA" id="ARBA00023136"/>
    </source>
</evidence>
<feature type="transmembrane region" description="Helical" evidence="5">
    <location>
        <begin position="336"/>
        <end position="357"/>
    </location>
</feature>
<dbReference type="GO" id="GO:0016020">
    <property type="term" value="C:membrane"/>
    <property type="evidence" value="ECO:0007669"/>
    <property type="project" value="UniProtKB-SubCell"/>
</dbReference>
<feature type="transmembrane region" description="Helical" evidence="5">
    <location>
        <begin position="179"/>
        <end position="203"/>
    </location>
</feature>
<feature type="transmembrane region" description="Helical" evidence="5">
    <location>
        <begin position="582"/>
        <end position="601"/>
    </location>
</feature>
<evidence type="ECO:0000256" key="1">
    <source>
        <dbReference type="ARBA" id="ARBA00004141"/>
    </source>
</evidence>
<dbReference type="eggNOG" id="KOG2816">
    <property type="taxonomic scope" value="Eukaryota"/>
</dbReference>
<keyword evidence="7" id="KW-1185">Reference proteome</keyword>
<dbReference type="InterPro" id="IPR011701">
    <property type="entry name" value="MFS"/>
</dbReference>
<evidence type="ECO:0000313" key="7">
    <source>
        <dbReference type="Proteomes" id="UP000015104"/>
    </source>
</evidence>
<evidence type="ECO:0000256" key="5">
    <source>
        <dbReference type="SAM" id="Phobius"/>
    </source>
</evidence>
<dbReference type="Proteomes" id="UP000015104">
    <property type="component" value="Unassembled WGS sequence"/>
</dbReference>
<feature type="transmembrane region" description="Helical" evidence="5">
    <location>
        <begin position="147"/>
        <end position="167"/>
    </location>
</feature>
<reference evidence="6" key="2">
    <citation type="submission" date="2015-06" db="UniProtKB">
        <authorList>
            <consortium name="EnsemblMetazoa"/>
        </authorList>
    </citation>
    <scope>IDENTIFICATION</scope>
</reference>
<name>T1JZ49_TETUR</name>
<dbReference type="SUPFAM" id="SSF103473">
    <property type="entry name" value="MFS general substrate transporter"/>
    <property type="match status" value="2"/>
</dbReference>
<feature type="transmembrane region" description="Helical" evidence="5">
    <location>
        <begin position="784"/>
        <end position="804"/>
    </location>
</feature>
<dbReference type="EMBL" id="CAEY01001116">
    <property type="status" value="NOT_ANNOTATED_CDS"/>
    <property type="molecule type" value="Genomic_DNA"/>
</dbReference>
<dbReference type="PANTHER" id="PTHR23507">
    <property type="entry name" value="ZGC:174356"/>
    <property type="match status" value="1"/>
</dbReference>
<protein>
    <submittedName>
        <fullName evidence="6">Uncharacterized protein</fullName>
    </submittedName>
</protein>
<dbReference type="GO" id="GO:0022857">
    <property type="term" value="F:transmembrane transporter activity"/>
    <property type="evidence" value="ECO:0007669"/>
    <property type="project" value="InterPro"/>
</dbReference>
<feature type="transmembrane region" description="Helical" evidence="5">
    <location>
        <begin position="457"/>
        <end position="479"/>
    </location>
</feature>
<keyword evidence="2 5" id="KW-0812">Transmembrane</keyword>
<comment type="subcellular location">
    <subcellularLocation>
        <location evidence="1">Membrane</location>
        <topology evidence="1">Multi-pass membrane protein</topology>
    </subcellularLocation>
</comment>
<dbReference type="InterPro" id="IPR036259">
    <property type="entry name" value="MFS_trans_sf"/>
</dbReference>
<feature type="transmembrane region" description="Helical" evidence="5">
    <location>
        <begin position="20"/>
        <end position="39"/>
    </location>
</feature>
<keyword evidence="4 5" id="KW-0472">Membrane</keyword>
<feature type="transmembrane region" description="Helical" evidence="5">
    <location>
        <begin position="745"/>
        <end position="772"/>
    </location>
</feature>
<feature type="transmembrane region" description="Helical" evidence="5">
    <location>
        <begin position="810"/>
        <end position="830"/>
    </location>
</feature>
<evidence type="ECO:0000256" key="3">
    <source>
        <dbReference type="ARBA" id="ARBA00022989"/>
    </source>
</evidence>
<feature type="transmembrane region" description="Helical" evidence="5">
    <location>
        <begin position="842"/>
        <end position="861"/>
    </location>
</feature>
<dbReference type="PANTHER" id="PTHR23507:SF1">
    <property type="entry name" value="FI18259P1-RELATED"/>
    <property type="match status" value="1"/>
</dbReference>
<proteinExistence type="predicted"/>
<feature type="transmembrane region" description="Helical" evidence="5">
    <location>
        <begin position="215"/>
        <end position="237"/>
    </location>
</feature>
<feature type="transmembrane region" description="Helical" evidence="5">
    <location>
        <begin position="661"/>
        <end position="684"/>
    </location>
</feature>